<keyword evidence="1" id="KW-0479">Metal-binding</keyword>
<dbReference type="InterPro" id="IPR025724">
    <property type="entry name" value="GAG-pre-integrase_dom"/>
</dbReference>
<dbReference type="InterPro" id="IPR001878">
    <property type="entry name" value="Znf_CCHC"/>
</dbReference>
<keyword evidence="1" id="KW-0862">Zinc</keyword>
<keyword evidence="2" id="KW-0175">Coiled coil</keyword>
<dbReference type="InterPro" id="IPR043502">
    <property type="entry name" value="DNA/RNA_pol_sf"/>
</dbReference>
<feature type="region of interest" description="Disordered" evidence="3">
    <location>
        <begin position="1115"/>
        <end position="1151"/>
    </location>
</feature>
<dbReference type="InterPro" id="IPR013103">
    <property type="entry name" value="RVT_2"/>
</dbReference>
<dbReference type="PROSITE" id="PS50158">
    <property type="entry name" value="ZF_CCHC"/>
    <property type="match status" value="1"/>
</dbReference>
<feature type="compositionally biased region" description="Low complexity" evidence="3">
    <location>
        <begin position="1180"/>
        <end position="1195"/>
    </location>
</feature>
<feature type="compositionally biased region" description="Basic and acidic residues" evidence="3">
    <location>
        <begin position="1115"/>
        <end position="1142"/>
    </location>
</feature>
<dbReference type="SUPFAM" id="SSF56672">
    <property type="entry name" value="DNA/RNA polymerases"/>
    <property type="match status" value="1"/>
</dbReference>
<accession>A0A6L2KYK9</accession>
<feature type="region of interest" description="Disordered" evidence="3">
    <location>
        <begin position="694"/>
        <end position="713"/>
    </location>
</feature>
<dbReference type="InterPro" id="IPR036875">
    <property type="entry name" value="Znf_CCHC_sf"/>
</dbReference>
<comment type="caution">
    <text evidence="5">The sequence shown here is derived from an EMBL/GenBank/DDBJ whole genome shotgun (WGS) entry which is preliminary data.</text>
</comment>
<feature type="region of interest" description="Disordered" evidence="3">
    <location>
        <begin position="1176"/>
        <end position="1219"/>
    </location>
</feature>
<dbReference type="GO" id="GO:0003676">
    <property type="term" value="F:nucleic acid binding"/>
    <property type="evidence" value="ECO:0007669"/>
    <property type="project" value="InterPro"/>
</dbReference>
<dbReference type="SMART" id="SM00343">
    <property type="entry name" value="ZnF_C2HC"/>
    <property type="match status" value="1"/>
</dbReference>
<gene>
    <name evidence="5" type="ORF">Tci_026566</name>
</gene>
<protein>
    <recommendedName>
        <fullName evidence="4">CCHC-type domain-containing protein</fullName>
    </recommendedName>
</protein>
<feature type="coiled-coil region" evidence="2">
    <location>
        <begin position="662"/>
        <end position="689"/>
    </location>
</feature>
<dbReference type="GO" id="GO:0008270">
    <property type="term" value="F:zinc ion binding"/>
    <property type="evidence" value="ECO:0007669"/>
    <property type="project" value="UniProtKB-KW"/>
</dbReference>
<dbReference type="Pfam" id="PF13976">
    <property type="entry name" value="gag_pre-integrs"/>
    <property type="match status" value="1"/>
</dbReference>
<feature type="domain" description="CCHC-type" evidence="4">
    <location>
        <begin position="586"/>
        <end position="601"/>
    </location>
</feature>
<reference evidence="5" key="1">
    <citation type="journal article" date="2019" name="Sci. Rep.">
        <title>Draft genome of Tanacetum cinerariifolium, the natural source of mosquito coil.</title>
        <authorList>
            <person name="Yamashiro T."/>
            <person name="Shiraishi A."/>
            <person name="Satake H."/>
            <person name="Nakayama K."/>
        </authorList>
    </citation>
    <scope>NUCLEOTIDE SEQUENCE</scope>
</reference>
<keyword evidence="1" id="KW-0863">Zinc-finger</keyword>
<evidence type="ECO:0000256" key="3">
    <source>
        <dbReference type="SAM" id="MobiDB-lite"/>
    </source>
</evidence>
<feature type="compositionally biased region" description="Basic and acidic residues" evidence="3">
    <location>
        <begin position="600"/>
        <end position="612"/>
    </location>
</feature>
<feature type="region of interest" description="Disordered" evidence="3">
    <location>
        <begin position="846"/>
        <end position="879"/>
    </location>
</feature>
<sequence>MCELNKTPDLFQEPPQNCPKCGIPVDGQYCQGCALLRKKFKEDLFAYCIENEIFQDFQDTFEPSNDNTNVVNALQEPFYEDEHLDTISATESDELIKSSVENLVPIPSESEGIPDNMCDVPFNDNSLSVDISKDQFGDFFNFNDDSTSIDDDSFSIDDIEYVEASPADFEFISSEAMEIVIPEVGGIDADILLTIKDDILREKLLNINLLIANIEALKDNPTPYFDFMTKSSSTSLNFLLEETNTFDNSLPESEIFCFDSEENSNGSTTTRSDISLPDYEAFYDDNVKEISSGNTTTHSDFSLYDSFIFDLLINPFPSADRSDFYHEEFADELAHIISPLEYDCFCFKNEPNSRDFTMDVVEDTFPTKEPRVHFHNTLPTHPTLQLNMNFILSKSRFRIDSKSLNKVSVIVVLDLSKVANPLYSLRDKDLFKSKDPQVVVAAAKLPILNPNEIVDGVVQNIAPTTAEQKLAKKNKLKAKGTLLMALPDKHQLKFNIYKDAKTLMEAIEKRCRGNKETKKVQKTLLKQQYENFNLKQINHDDLEEMDVKWQMAMLTMRARRFLKRTGRNLGANGTYTIGFDMSKVECYNCHRRGHFARECRSPRDNRNKEAPRRTVPVEVSTSNDLVSQCSSISSGSDNENEIMFKDDVKLLKLNVMLRDNALVELRKKFEKAKKERDELKLTLEKFQTSFKNLTLHSDESDNSVPKSPENDRYTRCEGYHDIPPPYTKVFLPPKPDLVFNNAPNASETITNVVNFESNKPSNDMSKTLRPDAPIIKDWTSDFENETELESQMVQKPVWNNAMRVNHQNSLRMTHPHSNRNVVPTAILTRSRLVSLNVVRPVPTAVPQTTMKSSRPIKHGVNKAHSPIRRPINHRPTTKTSNFNKKVTTVKVNKVNVVQEIKGNAEKVSANWVWKPKYFKEINGGYVAFGGNPKGGKITGKGKIKTGKLDFDDVYFVKELKFNLFSVSQMCNKKNKVLFTDTKCIVLSSDYKLPDENNVLLRVPRENNKYNVDLKNVVPSGDLTCLFAKATLDESNLWHKRLGHINFKTMNKLVKGNLVRGIGPKWLFDIDTLTKSLNYQPIVTGNQPNDNAGIKENLDADVDVADAAFDVKKNEKDVHVSLSRSDKPKKHDDKAKRDDRGKSPIDSPTGVKDLRAEFEEFSINSTNRVNVVSAPVTAAEPNPTNSTNSFNTASPSDTAVSPNFGIDRKSSFMDPSKYPDDPDMPELEDIVYLDDEEDVGADDDLLNLETNISVSPIPTTRVHKDHHVTQIIGDLTSDPQPRSMTRMVKEQGGLHQINDEDFHTYLPKGKRAIGLKWVIRNKKDERGIVIRNKARIVAQGHTQEEGIDYNEVFTPVARIEAIRLFLAYASFMGFMVYKVVKALYGLHQAPRAWYESLANYLSKNSFQRGKIDQTLFIKKQKGDILLVQVYVDDIIFGSTNKELCKAFERLIKDKFQMSSMGELTFFLGLQVKQKNDGIFINQDKYVAKILRKFGFTYVKSASIPIDIEKPLLKDPDVLIEAQQHIFNESPLLGVNTPRCDEDSLELMELMVFMSDASAGFDQIVDFLNDRAIQYALVVNPTIYVSCIKQFWASDTIKKVNDIVQLRALIDGKKVVVFEDVIRRDLRLDDADGVECLPNEDIFTELARMGYEKPPHKLTTAWNEFSCSMASAVICLATGRKFNFSKYIFDSMVRNMDNPSKFLMCYIVPKVTELEQDKHTQALEILKLKKRVKKLEKKRRSKHLGLKRLRKVGGKIKAIDVDEDITRVDMETPVDMDLELQGRTDQDVSVATKDVNAAEPTVFDDEEVTMTMGQTLIKMKAEKARLLDEQIAKRLHNEEVKKATARDKQEKDDLERAQVLQKKYQCLKRKLVSIAQARKNMIFYLKNMARYKMEHFRGMTYDKVRPIFERKYKKVQTLFKPDKDVEEPTKKRVVEETLLQESLKKLKVVEVLVEALQVKYLIIDWEIHSECSKTYWKIIRVGGITEAYQSFEYMLKGFDREDLVALWRLVKEKFSTGVPNVDKEKSLWVELKRLFEPDADDVLWKLQRYIHYLITWKLHTNCGVHQVSSTTRRHNMFMLTEKDYPLLNGVMTLMLSAKLQVKENSEMARDLVMKIFIEANKPKSKSLDTSSK</sequence>
<dbReference type="Pfam" id="PF07727">
    <property type="entry name" value="RVT_2"/>
    <property type="match status" value="1"/>
</dbReference>
<feature type="region of interest" description="Disordered" evidence="3">
    <location>
        <begin position="600"/>
        <end position="620"/>
    </location>
</feature>
<feature type="compositionally biased region" description="Basic residues" evidence="3">
    <location>
        <begin position="854"/>
        <end position="876"/>
    </location>
</feature>
<proteinExistence type="predicted"/>
<evidence type="ECO:0000256" key="2">
    <source>
        <dbReference type="SAM" id="Coils"/>
    </source>
</evidence>
<evidence type="ECO:0000256" key="1">
    <source>
        <dbReference type="PROSITE-ProRule" id="PRU00047"/>
    </source>
</evidence>
<evidence type="ECO:0000313" key="5">
    <source>
        <dbReference type="EMBL" id="GEU54588.1"/>
    </source>
</evidence>
<evidence type="ECO:0000259" key="4">
    <source>
        <dbReference type="PROSITE" id="PS50158"/>
    </source>
</evidence>
<name>A0A6L2KYK9_TANCI</name>
<dbReference type="EMBL" id="BKCJ010003355">
    <property type="protein sequence ID" value="GEU54588.1"/>
    <property type="molecule type" value="Genomic_DNA"/>
</dbReference>
<dbReference type="Gene3D" id="4.10.60.10">
    <property type="entry name" value="Zinc finger, CCHC-type"/>
    <property type="match status" value="1"/>
</dbReference>
<dbReference type="SUPFAM" id="SSF57756">
    <property type="entry name" value="Retrovirus zinc finger-like domains"/>
    <property type="match status" value="1"/>
</dbReference>
<organism evidence="5">
    <name type="scientific">Tanacetum cinerariifolium</name>
    <name type="common">Dalmatian daisy</name>
    <name type="synonym">Chrysanthemum cinerariifolium</name>
    <dbReference type="NCBI Taxonomy" id="118510"/>
    <lineage>
        <taxon>Eukaryota</taxon>
        <taxon>Viridiplantae</taxon>
        <taxon>Streptophyta</taxon>
        <taxon>Embryophyta</taxon>
        <taxon>Tracheophyta</taxon>
        <taxon>Spermatophyta</taxon>
        <taxon>Magnoliopsida</taxon>
        <taxon>eudicotyledons</taxon>
        <taxon>Gunneridae</taxon>
        <taxon>Pentapetalae</taxon>
        <taxon>asterids</taxon>
        <taxon>campanulids</taxon>
        <taxon>Asterales</taxon>
        <taxon>Asteraceae</taxon>
        <taxon>Asteroideae</taxon>
        <taxon>Anthemideae</taxon>
        <taxon>Anthemidinae</taxon>
        <taxon>Tanacetum</taxon>
    </lineage>
</organism>